<dbReference type="EMBL" id="JBFMIA010000376">
    <property type="protein sequence ID" value="MEW9503661.1"/>
    <property type="molecule type" value="Genomic_DNA"/>
</dbReference>
<gene>
    <name evidence="2" type="ORF">AB1471_18225</name>
</gene>
<dbReference type="RefSeq" id="WP_367781118.1">
    <property type="nucleotide sequence ID" value="NZ_JBFMIA010000376.1"/>
</dbReference>
<feature type="region of interest" description="Disordered" evidence="1">
    <location>
        <begin position="42"/>
        <end position="71"/>
    </location>
</feature>
<protein>
    <submittedName>
        <fullName evidence="2">Uncharacterized protein</fullName>
    </submittedName>
</protein>
<proteinExistence type="predicted"/>
<evidence type="ECO:0000313" key="3">
    <source>
        <dbReference type="Proteomes" id="UP001556040"/>
    </source>
</evidence>
<evidence type="ECO:0000313" key="2">
    <source>
        <dbReference type="EMBL" id="MEW9503661.1"/>
    </source>
</evidence>
<sequence>TIDPDKKMVEFESAVRYESQSSNNPVSLQLDNGEILTMFDSNQSNGTWNRMGEVPEGGSSIEWTTNTYHQF</sequence>
<name>A0ABV3Q959_9BACL</name>
<feature type="compositionally biased region" description="Polar residues" evidence="1">
    <location>
        <begin position="61"/>
        <end position="71"/>
    </location>
</feature>
<evidence type="ECO:0000256" key="1">
    <source>
        <dbReference type="SAM" id="MobiDB-lite"/>
    </source>
</evidence>
<feature type="non-terminal residue" evidence="2">
    <location>
        <position position="1"/>
    </location>
</feature>
<comment type="caution">
    <text evidence="2">The sequence shown here is derived from an EMBL/GenBank/DDBJ whole genome shotgun (WGS) entry which is preliminary data.</text>
</comment>
<organism evidence="2 3">
    <name type="scientific">Jeotgalibacillus marinus</name>
    <dbReference type="NCBI Taxonomy" id="86667"/>
    <lineage>
        <taxon>Bacteria</taxon>
        <taxon>Bacillati</taxon>
        <taxon>Bacillota</taxon>
        <taxon>Bacilli</taxon>
        <taxon>Bacillales</taxon>
        <taxon>Caryophanaceae</taxon>
        <taxon>Jeotgalibacillus</taxon>
    </lineage>
</organism>
<accession>A0ABV3Q959</accession>
<keyword evidence="3" id="KW-1185">Reference proteome</keyword>
<dbReference type="Proteomes" id="UP001556040">
    <property type="component" value="Unassembled WGS sequence"/>
</dbReference>
<feature type="non-terminal residue" evidence="2">
    <location>
        <position position="71"/>
    </location>
</feature>
<reference evidence="2 3" key="1">
    <citation type="journal article" date="1979" name="Int. J. Syst. Evol. Microbiol.">
        <title>Bacillus globisporus subsp. marinus subsp. nov.</title>
        <authorList>
            <person name="Liu H."/>
        </authorList>
    </citation>
    <scope>NUCLEOTIDE SEQUENCE [LARGE SCALE GENOMIC DNA]</scope>
    <source>
        <strain evidence="2 3">DSM 1297</strain>
    </source>
</reference>